<evidence type="ECO:0000313" key="4">
    <source>
        <dbReference type="EMBL" id="EXV02418.1"/>
    </source>
</evidence>
<feature type="compositionally biased region" description="Low complexity" evidence="2">
    <location>
        <begin position="49"/>
        <end position="72"/>
    </location>
</feature>
<proteinExistence type="predicted"/>
<dbReference type="SMART" id="SM00323">
    <property type="entry name" value="RasGAP"/>
    <property type="match status" value="1"/>
</dbReference>
<dbReference type="InterPro" id="IPR039360">
    <property type="entry name" value="Ras_GTPase"/>
</dbReference>
<feature type="compositionally biased region" description="Basic and acidic residues" evidence="2">
    <location>
        <begin position="1"/>
        <end position="10"/>
    </location>
</feature>
<dbReference type="Gene3D" id="1.10.506.10">
    <property type="entry name" value="GTPase Activation - p120gap, domain 1"/>
    <property type="match status" value="1"/>
</dbReference>
<name>A0A0A1UYJ7_9HYPO</name>
<dbReference type="GO" id="GO:0005096">
    <property type="term" value="F:GTPase activator activity"/>
    <property type="evidence" value="ECO:0007669"/>
    <property type="project" value="UniProtKB-KW"/>
</dbReference>
<organism evidence="4 5">
    <name type="scientific">Metarhizium robertsii</name>
    <dbReference type="NCBI Taxonomy" id="568076"/>
    <lineage>
        <taxon>Eukaryota</taxon>
        <taxon>Fungi</taxon>
        <taxon>Dikarya</taxon>
        <taxon>Ascomycota</taxon>
        <taxon>Pezizomycotina</taxon>
        <taxon>Sordariomycetes</taxon>
        <taxon>Hypocreomycetidae</taxon>
        <taxon>Hypocreales</taxon>
        <taxon>Clavicipitaceae</taxon>
        <taxon>Metarhizium</taxon>
    </lineage>
</organism>
<dbReference type="CDD" id="cd05137">
    <property type="entry name" value="RasGAP_CLA2_BUD2"/>
    <property type="match status" value="1"/>
</dbReference>
<keyword evidence="1" id="KW-0343">GTPase activation</keyword>
<protein>
    <submittedName>
        <fullName evidence="4">GTPase-activator protein for Ras-like GTPase</fullName>
    </submittedName>
</protein>
<feature type="compositionally biased region" description="Polar residues" evidence="2">
    <location>
        <begin position="76"/>
        <end position="89"/>
    </location>
</feature>
<dbReference type="HOGENOM" id="CLU_003244_1_0_1"/>
<feature type="region of interest" description="Disordered" evidence="2">
    <location>
        <begin position="1180"/>
        <end position="1270"/>
    </location>
</feature>
<dbReference type="GO" id="GO:0007165">
    <property type="term" value="P:signal transduction"/>
    <property type="evidence" value="ECO:0007669"/>
    <property type="project" value="UniProtKB-ARBA"/>
</dbReference>
<dbReference type="PROSITE" id="PS00509">
    <property type="entry name" value="RAS_GTPASE_ACTIV_1"/>
    <property type="match status" value="1"/>
</dbReference>
<comment type="caution">
    <text evidence="4">The sequence shown here is derived from an EMBL/GenBank/DDBJ whole genome shotgun (WGS) entry which is preliminary data.</text>
</comment>
<dbReference type="EMBL" id="JELW01000005">
    <property type="protein sequence ID" value="EXV02418.1"/>
    <property type="molecule type" value="Genomic_DNA"/>
</dbReference>
<dbReference type="Proteomes" id="UP000030151">
    <property type="component" value="Unassembled WGS sequence"/>
</dbReference>
<feature type="compositionally biased region" description="Pro residues" evidence="2">
    <location>
        <begin position="38"/>
        <end position="48"/>
    </location>
</feature>
<feature type="compositionally biased region" description="Basic residues" evidence="2">
    <location>
        <begin position="249"/>
        <end position="262"/>
    </location>
</feature>
<dbReference type="AlphaFoldDB" id="A0A0A1UYJ7"/>
<dbReference type="PANTHER" id="PTHR10194">
    <property type="entry name" value="RAS GTPASE-ACTIVATING PROTEINS"/>
    <property type="match status" value="1"/>
</dbReference>
<evidence type="ECO:0000259" key="3">
    <source>
        <dbReference type="PROSITE" id="PS50018"/>
    </source>
</evidence>
<dbReference type="InterPro" id="IPR023152">
    <property type="entry name" value="RasGAP_CS"/>
</dbReference>
<sequence>MSSTDMERQKPPPTDAGSDSGDKQPSQIRDTLQSPKQPTVPPPSPPVDAAPDAADLNPSAAAVAAASSLRAAFKPETSSGMRSTTPDNSSDGRRLGAGALDSSALEMSRDMQHVSPLTVPRSASRRQGIVLFSDNLDDNSYDGADSAASPLSLQAGTQQGAQLQLQQRHPSAPIRPRTRTLDAAMLMPQRTPTVIDQRHRVGSVSSSGSQPLLDDQRSPVPANESVGYPSTNVSRLQEPATPQTPSKPKEKRSGKRLLKRQASRPSSPVPTPSPSVDSFPLPIHVSEPTKLIMLMKTLGGRMRGEIEYQTEGDHGVWHTGIAYIDDEKGCLMYNSGQAGPFFATLISDLRNCIVLPTNHPDDGKDCLKLLATSPTAEIYLRPVVPEEWNLWLAAFLCWQQTRPLAPRVQNGAGNNTPAGIAGPPIHKTGTPAEGSKAATIIKVGTILLWDKGSTGSANDLVQRSSTRGALSPGATWRRISSILQDNGELKLLLENDISPLCVIQLSQLSRCAIQQLDHTVLDEEFCLAVFPIYSSTATKLSIFRPVYLALDNRVQFEVWFVLLRAFAVPELYTLDANDQDSIREVADLEERACEETFRIEKTIGVRVTEAKVKARPAGLEAHVYEKPFRAGQDPLVGNYVAEVILDGEVRARTTTKLATKNPYWREDCEFVDLPHTVQEVSVVLKRIDGTPDTASTGSGAVHPGPNQESLYGTVHIALDKLQRGKDHEDWLQIIDDKQQPIGSMLIKISHAEQIALLAVEYEPLSEILHRFTSGLTTMISASLPGQLRRLSESFLNIFQASGHAADWLMALVEDEIDGIGNATSMKKFRFSNRLKSNESIESPSERELIVRDMSKSLAGEANLLFRGNTLLTQSLEFHMRRLGMEYLEEVLQEKIAEINELNPDCEVDTSRLSNCSGTDIDQRWNRLIQYTMEVWHCIAESAHSLPSELRHILKYIRAVAEDRYGDFLRTVSYTAVSGFLFLRFICPAILSPKLFGLLRDHPQPRAQRTLTLIAKVLQKMSNMSTFGKREEWMEPMNRFLTTQRPVFRDYIDQVCGIPAESGSVKSVPAAYSTPITILGRLGSAAKEGFPSLPYLIDHARSFASLVRIWVDSRPEDVKKGQADGELLIFNELCTGLQKRADACLAQVERTRAANAASRGVAEQLAESLEQATLIESLSVPYSLPSSSGDDRPPGSSGSDGGDESGSRRKSKEWRRGRDGLEYRKAGGLRQVSGMGSATKSSKNGKVGRTILNGIMRIGGRAESPDAKGSR</sequence>
<dbReference type="InterPro" id="IPR001936">
    <property type="entry name" value="RasGAP_dom"/>
</dbReference>
<feature type="compositionally biased region" description="Polar residues" evidence="2">
    <location>
        <begin position="228"/>
        <end position="246"/>
    </location>
</feature>
<gene>
    <name evidence="4" type="ORF">X797_004548</name>
</gene>
<accession>A0A0A1UYJ7</accession>
<dbReference type="SUPFAM" id="SSF49562">
    <property type="entry name" value="C2 domain (Calcium/lipid-binding domain, CaLB)"/>
    <property type="match status" value="1"/>
</dbReference>
<feature type="compositionally biased region" description="Low complexity" evidence="2">
    <location>
        <begin position="153"/>
        <end position="167"/>
    </location>
</feature>
<dbReference type="SUPFAM" id="SSF48350">
    <property type="entry name" value="GTPase activation domain, GAP"/>
    <property type="match status" value="1"/>
</dbReference>
<feature type="domain" description="Ras-GAP" evidence="3">
    <location>
        <begin position="786"/>
        <end position="1022"/>
    </location>
</feature>
<feature type="compositionally biased region" description="Polar residues" evidence="2">
    <location>
        <begin position="1233"/>
        <end position="1243"/>
    </location>
</feature>
<dbReference type="InterPro" id="IPR008936">
    <property type="entry name" value="Rho_GTPase_activation_prot"/>
</dbReference>
<evidence type="ECO:0000313" key="5">
    <source>
        <dbReference type="Proteomes" id="UP000030151"/>
    </source>
</evidence>
<evidence type="ECO:0000256" key="2">
    <source>
        <dbReference type="SAM" id="MobiDB-lite"/>
    </source>
</evidence>
<feature type="compositionally biased region" description="Polar residues" evidence="2">
    <location>
        <begin position="23"/>
        <end position="37"/>
    </location>
</feature>
<dbReference type="CDD" id="cd00030">
    <property type="entry name" value="C2"/>
    <property type="match status" value="1"/>
</dbReference>
<feature type="region of interest" description="Disordered" evidence="2">
    <location>
        <begin position="1"/>
        <end position="281"/>
    </location>
</feature>
<dbReference type="Pfam" id="PF00616">
    <property type="entry name" value="RasGAP"/>
    <property type="match status" value="1"/>
</dbReference>
<dbReference type="OrthoDB" id="775356at2759"/>
<evidence type="ECO:0000256" key="1">
    <source>
        <dbReference type="ARBA" id="ARBA00022468"/>
    </source>
</evidence>
<dbReference type="PROSITE" id="PS50018">
    <property type="entry name" value="RAS_GTPASE_ACTIV_2"/>
    <property type="match status" value="1"/>
</dbReference>
<feature type="compositionally biased region" description="Basic and acidic residues" evidence="2">
    <location>
        <begin position="1213"/>
        <end position="1224"/>
    </location>
</feature>
<dbReference type="Gene3D" id="2.60.40.150">
    <property type="entry name" value="C2 domain"/>
    <property type="match status" value="1"/>
</dbReference>
<dbReference type="InterPro" id="IPR035892">
    <property type="entry name" value="C2_domain_sf"/>
</dbReference>
<reference evidence="4 5" key="1">
    <citation type="submission" date="2014-02" db="EMBL/GenBank/DDBJ databases">
        <title>The genome sequence of the entomopathogenic fungus Metarhizium robertsii ARSEF 2575.</title>
        <authorList>
            <person name="Giuliano Garisto Donzelli B."/>
            <person name="Roe B.A."/>
            <person name="Macmil S.L."/>
            <person name="Krasnoff S.B."/>
            <person name="Gibson D.M."/>
        </authorList>
    </citation>
    <scope>NUCLEOTIDE SEQUENCE [LARGE SCALE GENOMIC DNA]</scope>
    <source>
        <strain evidence="4 5">ARSEF 2575</strain>
    </source>
</reference>
<dbReference type="PANTHER" id="PTHR10194:SF60">
    <property type="entry name" value="RAS GTPASE-ACTIVATING PROTEIN RASKOL"/>
    <property type="match status" value="1"/>
</dbReference>